<proteinExistence type="predicted"/>
<reference evidence="2" key="1">
    <citation type="submission" date="2022-11" db="UniProtKB">
        <authorList>
            <consortium name="WormBaseParasite"/>
        </authorList>
    </citation>
    <scope>IDENTIFICATION</scope>
</reference>
<accession>A0A915KH77</accession>
<evidence type="ECO:0000313" key="2">
    <source>
        <dbReference type="WBParaSite" id="nRc.2.0.1.t38188-RA"/>
    </source>
</evidence>
<dbReference type="AlphaFoldDB" id="A0A915KH77"/>
<dbReference type="Proteomes" id="UP000887565">
    <property type="component" value="Unplaced"/>
</dbReference>
<organism evidence="1 2">
    <name type="scientific">Romanomermis culicivorax</name>
    <name type="common">Nematode worm</name>
    <dbReference type="NCBI Taxonomy" id="13658"/>
    <lineage>
        <taxon>Eukaryota</taxon>
        <taxon>Metazoa</taxon>
        <taxon>Ecdysozoa</taxon>
        <taxon>Nematoda</taxon>
        <taxon>Enoplea</taxon>
        <taxon>Dorylaimia</taxon>
        <taxon>Mermithida</taxon>
        <taxon>Mermithoidea</taxon>
        <taxon>Mermithidae</taxon>
        <taxon>Romanomermis</taxon>
    </lineage>
</organism>
<name>A0A915KH77_ROMCU</name>
<protein>
    <submittedName>
        <fullName evidence="2">Uncharacterized protein</fullName>
    </submittedName>
</protein>
<evidence type="ECO:0000313" key="1">
    <source>
        <dbReference type="Proteomes" id="UP000887565"/>
    </source>
</evidence>
<dbReference type="WBParaSite" id="nRc.2.0.1.t38188-RA">
    <property type="protein sequence ID" value="nRc.2.0.1.t38188-RA"/>
    <property type="gene ID" value="nRc.2.0.1.g38188"/>
</dbReference>
<keyword evidence="1" id="KW-1185">Reference proteome</keyword>
<sequence length="142" mass="15700">MANSVVCRVSKITKQRRAVKIRDKVDEFSTVSTNLASAASGKYSKRKQGSGLAESSVLLSLMGDASELAGLPLLPGAIPKWNGRFFIHRSNTGMRENTKQRSTKLENEQITKEGKLFAKATNNSEITDEEERYIEFRGCAKS</sequence>